<dbReference type="AlphaFoldDB" id="A0A4U0XYF4"/>
<evidence type="ECO:0000313" key="12">
    <source>
        <dbReference type="Proteomes" id="UP000309340"/>
    </source>
</evidence>
<evidence type="ECO:0000256" key="8">
    <source>
        <dbReference type="RuleBase" id="RU003881"/>
    </source>
</evidence>
<comment type="catalytic activity">
    <reaction evidence="7">
        <text>[thioredoxin]-dithiol + NADP(+) = [thioredoxin]-disulfide + NADPH + H(+)</text>
        <dbReference type="Rhea" id="RHEA:20345"/>
        <dbReference type="Rhea" id="RHEA-COMP:10698"/>
        <dbReference type="Rhea" id="RHEA-COMP:10700"/>
        <dbReference type="ChEBI" id="CHEBI:15378"/>
        <dbReference type="ChEBI" id="CHEBI:29950"/>
        <dbReference type="ChEBI" id="CHEBI:50058"/>
        <dbReference type="ChEBI" id="CHEBI:57783"/>
        <dbReference type="ChEBI" id="CHEBI:58349"/>
        <dbReference type="EC" id="1.8.1.9"/>
    </reaction>
</comment>
<sequence>MFMLFWRWKNAPGVTERARLYPALAGVSDLALSPTLNDAICRSASASTPTTATSPSIAKLFSFASRAARPLRSSVSLPLAAAAAFYKPTPNPSSSSLLTEAVHSASPATITSILHQQQTRQMHSKVVIIGSGPAGHTAAIYASRADLKPVMYEGFLALGIAAGGQLTTTDEVENYPGFKNIRGTELMDNMRAQSEACGAEIVSQTVGKVDLEHRPFKYWLHPMGDEETLEEETHTADSIIIATGAKARRLDLPGEEQYWGNGVSACAVCDGSLPIFREKPLVVIGGGDSAVEESVYLTKKAAKVTVIVRRDVLRASKANARRLESNPKVEIRYNTQPVQIKGEEGPRGLMKSLLIKNTKTGKEEEIPANGLFYAVGHEPATHLFQGKLKMDSDGYLITTPGTTETNVPGVFAAGDVQDKKYRQAVTSAGSGCMAALEAEKFLAEQEDVDVPNGIDGEKDVRKGKPETNGDVPEYRQNPLL</sequence>
<gene>
    <name evidence="11" type="ORF">B0A55_00983</name>
</gene>
<dbReference type="InterPro" id="IPR023753">
    <property type="entry name" value="FAD/NAD-binding_dom"/>
</dbReference>
<evidence type="ECO:0000256" key="6">
    <source>
        <dbReference type="ARBA" id="ARBA00023284"/>
    </source>
</evidence>
<evidence type="ECO:0000256" key="9">
    <source>
        <dbReference type="SAM" id="MobiDB-lite"/>
    </source>
</evidence>
<organism evidence="11 12">
    <name type="scientific">Friedmanniomyces simplex</name>
    <dbReference type="NCBI Taxonomy" id="329884"/>
    <lineage>
        <taxon>Eukaryota</taxon>
        <taxon>Fungi</taxon>
        <taxon>Dikarya</taxon>
        <taxon>Ascomycota</taxon>
        <taxon>Pezizomycotina</taxon>
        <taxon>Dothideomycetes</taxon>
        <taxon>Dothideomycetidae</taxon>
        <taxon>Mycosphaerellales</taxon>
        <taxon>Teratosphaeriaceae</taxon>
        <taxon>Friedmanniomyces</taxon>
    </lineage>
</organism>
<dbReference type="STRING" id="329884.A0A4U0XYF4"/>
<comment type="cofactor">
    <cofactor evidence="8">
        <name>FAD</name>
        <dbReference type="ChEBI" id="CHEBI:57692"/>
    </cofactor>
    <text evidence="8">Binds 1 FAD per subunit.</text>
</comment>
<dbReference type="InterPro" id="IPR005982">
    <property type="entry name" value="Thioredox_Rdtase"/>
</dbReference>
<evidence type="ECO:0000259" key="10">
    <source>
        <dbReference type="Pfam" id="PF07992"/>
    </source>
</evidence>
<dbReference type="InterPro" id="IPR008255">
    <property type="entry name" value="Pyr_nucl-diS_OxRdtase_2_AS"/>
</dbReference>
<dbReference type="Gene3D" id="3.50.50.60">
    <property type="entry name" value="FAD/NAD(P)-binding domain"/>
    <property type="match status" value="2"/>
</dbReference>
<keyword evidence="2 7" id="KW-0285">Flavoprotein</keyword>
<accession>A0A4U0XYF4</accession>
<evidence type="ECO:0000256" key="4">
    <source>
        <dbReference type="ARBA" id="ARBA00023002"/>
    </source>
</evidence>
<reference evidence="11 12" key="1">
    <citation type="submission" date="2017-03" db="EMBL/GenBank/DDBJ databases">
        <title>Genomes of endolithic fungi from Antarctica.</title>
        <authorList>
            <person name="Coleine C."/>
            <person name="Masonjones S."/>
            <person name="Stajich J.E."/>
        </authorList>
    </citation>
    <scope>NUCLEOTIDE SEQUENCE [LARGE SCALE GENOMIC DNA]</scope>
    <source>
        <strain evidence="11 12">CCFEE 5184</strain>
    </source>
</reference>
<name>A0A4U0XYF4_9PEZI</name>
<keyword evidence="4 7" id="KW-0560">Oxidoreductase</keyword>
<dbReference type="Proteomes" id="UP000309340">
    <property type="component" value="Unassembled WGS sequence"/>
</dbReference>
<dbReference type="NCBIfam" id="TIGR01292">
    <property type="entry name" value="TRX_reduct"/>
    <property type="match status" value="1"/>
</dbReference>
<feature type="region of interest" description="Disordered" evidence="9">
    <location>
        <begin position="447"/>
        <end position="480"/>
    </location>
</feature>
<dbReference type="PRINTS" id="PR00368">
    <property type="entry name" value="FADPNR"/>
</dbReference>
<evidence type="ECO:0000256" key="2">
    <source>
        <dbReference type="ARBA" id="ARBA00022630"/>
    </source>
</evidence>
<dbReference type="PANTHER" id="PTHR48105">
    <property type="entry name" value="THIOREDOXIN REDUCTASE 1-RELATED-RELATED"/>
    <property type="match status" value="1"/>
</dbReference>
<dbReference type="OrthoDB" id="371245at2759"/>
<evidence type="ECO:0000256" key="7">
    <source>
        <dbReference type="RuleBase" id="RU003880"/>
    </source>
</evidence>
<keyword evidence="6 7" id="KW-0676">Redox-active center</keyword>
<dbReference type="PROSITE" id="PS00573">
    <property type="entry name" value="PYRIDINE_REDOX_2"/>
    <property type="match status" value="1"/>
</dbReference>
<dbReference type="Pfam" id="PF07992">
    <property type="entry name" value="Pyr_redox_2"/>
    <property type="match status" value="1"/>
</dbReference>
<evidence type="ECO:0000256" key="5">
    <source>
        <dbReference type="ARBA" id="ARBA00023157"/>
    </source>
</evidence>
<comment type="subunit">
    <text evidence="7">Homodimer.</text>
</comment>
<dbReference type="InterPro" id="IPR050097">
    <property type="entry name" value="Ferredoxin-NADP_redctase_2"/>
</dbReference>
<dbReference type="SUPFAM" id="SSF51905">
    <property type="entry name" value="FAD/NAD(P)-binding domain"/>
    <property type="match status" value="1"/>
</dbReference>
<keyword evidence="12" id="KW-1185">Reference proteome</keyword>
<dbReference type="EC" id="1.8.1.9" evidence="7"/>
<dbReference type="GO" id="GO:0019430">
    <property type="term" value="P:removal of superoxide radicals"/>
    <property type="evidence" value="ECO:0007669"/>
    <property type="project" value="UniProtKB-UniRule"/>
</dbReference>
<protein>
    <recommendedName>
        <fullName evidence="7">Thioredoxin reductase</fullName>
        <ecNumber evidence="7">1.8.1.9</ecNumber>
    </recommendedName>
</protein>
<dbReference type="InterPro" id="IPR036188">
    <property type="entry name" value="FAD/NAD-bd_sf"/>
</dbReference>
<proteinExistence type="inferred from homology"/>
<feature type="domain" description="FAD/NAD(P)-binding" evidence="10">
    <location>
        <begin position="125"/>
        <end position="431"/>
    </location>
</feature>
<comment type="caution">
    <text evidence="11">The sequence shown here is derived from an EMBL/GenBank/DDBJ whole genome shotgun (WGS) entry which is preliminary data.</text>
</comment>
<evidence type="ECO:0000256" key="1">
    <source>
        <dbReference type="ARBA" id="ARBA00009333"/>
    </source>
</evidence>
<evidence type="ECO:0000313" key="11">
    <source>
        <dbReference type="EMBL" id="TKA82860.1"/>
    </source>
</evidence>
<feature type="compositionally biased region" description="Basic and acidic residues" evidence="9">
    <location>
        <begin position="455"/>
        <end position="467"/>
    </location>
</feature>
<keyword evidence="8" id="KW-0521">NADP</keyword>
<dbReference type="GO" id="GO:0004791">
    <property type="term" value="F:thioredoxin-disulfide reductase (NADPH) activity"/>
    <property type="evidence" value="ECO:0007669"/>
    <property type="project" value="UniProtKB-UniRule"/>
</dbReference>
<dbReference type="PRINTS" id="PR00469">
    <property type="entry name" value="PNDRDTASEII"/>
</dbReference>
<dbReference type="GO" id="GO:0005737">
    <property type="term" value="C:cytoplasm"/>
    <property type="evidence" value="ECO:0007669"/>
    <property type="project" value="InterPro"/>
</dbReference>
<keyword evidence="3 7" id="KW-0274">FAD</keyword>
<comment type="similarity">
    <text evidence="1 7">Belongs to the class-II pyridine nucleotide-disulfide oxidoreductase family.</text>
</comment>
<dbReference type="EMBL" id="NAJQ01000023">
    <property type="protein sequence ID" value="TKA82860.1"/>
    <property type="molecule type" value="Genomic_DNA"/>
</dbReference>
<keyword evidence="5" id="KW-1015">Disulfide bond</keyword>
<evidence type="ECO:0000256" key="3">
    <source>
        <dbReference type="ARBA" id="ARBA00022827"/>
    </source>
</evidence>